<dbReference type="InterPro" id="IPR006287">
    <property type="entry name" value="DJ-1"/>
</dbReference>
<organism evidence="3 4">
    <name type="scientific">Candidatus Blautia pullistercoris</name>
    <dbReference type="NCBI Taxonomy" id="2838499"/>
    <lineage>
        <taxon>Bacteria</taxon>
        <taxon>Bacillati</taxon>
        <taxon>Bacillota</taxon>
        <taxon>Clostridia</taxon>
        <taxon>Lachnospirales</taxon>
        <taxon>Lachnospiraceae</taxon>
        <taxon>Blautia</taxon>
    </lineage>
</organism>
<accession>A0A9D1VJC6</accession>
<dbReference type="FunFam" id="3.40.50.880:FF:000015">
    <property type="entry name" value="Protein DJ-1 homolog C"/>
    <property type="match status" value="1"/>
</dbReference>
<protein>
    <submittedName>
        <fullName evidence="3">DJ-1/PfpI family protein</fullName>
    </submittedName>
</protein>
<dbReference type="PANTHER" id="PTHR48094">
    <property type="entry name" value="PROTEIN/NUCLEIC ACID DEGLYCASE DJ-1-RELATED"/>
    <property type="match status" value="1"/>
</dbReference>
<dbReference type="Pfam" id="PF01965">
    <property type="entry name" value="DJ-1_PfpI"/>
    <property type="match status" value="1"/>
</dbReference>
<dbReference type="CDD" id="cd03135">
    <property type="entry name" value="GATase1_DJ-1"/>
    <property type="match status" value="1"/>
</dbReference>
<dbReference type="AlphaFoldDB" id="A0A9D1VJC6"/>
<comment type="caution">
    <text evidence="3">The sequence shown here is derived from an EMBL/GenBank/DDBJ whole genome shotgun (WGS) entry which is preliminary data.</text>
</comment>
<dbReference type="NCBIfam" id="TIGR01383">
    <property type="entry name" value="not_thiJ"/>
    <property type="match status" value="1"/>
</dbReference>
<feature type="domain" description="DJ-1/PfpI" evidence="2">
    <location>
        <begin position="3"/>
        <end position="164"/>
    </location>
</feature>
<keyword evidence="1" id="KW-0677">Repeat</keyword>
<dbReference type="InterPro" id="IPR002818">
    <property type="entry name" value="DJ-1/PfpI"/>
</dbReference>
<proteinExistence type="predicted"/>
<evidence type="ECO:0000313" key="3">
    <source>
        <dbReference type="EMBL" id="HIX36460.1"/>
    </source>
</evidence>
<evidence type="ECO:0000256" key="1">
    <source>
        <dbReference type="ARBA" id="ARBA00022737"/>
    </source>
</evidence>
<evidence type="ECO:0000259" key="2">
    <source>
        <dbReference type="Pfam" id="PF01965"/>
    </source>
</evidence>
<gene>
    <name evidence="3" type="ORF">H9738_01105</name>
</gene>
<dbReference type="Proteomes" id="UP000824230">
    <property type="component" value="Unassembled WGS sequence"/>
</dbReference>
<reference evidence="3" key="2">
    <citation type="submission" date="2021-04" db="EMBL/GenBank/DDBJ databases">
        <authorList>
            <person name="Gilroy R."/>
        </authorList>
    </citation>
    <scope>NUCLEOTIDE SEQUENCE</scope>
    <source>
        <strain evidence="3">ChiHjej12B11-1927</strain>
    </source>
</reference>
<dbReference type="InterPro" id="IPR050325">
    <property type="entry name" value="Prot/Nucl_acid_deglycase"/>
</dbReference>
<dbReference type="Gene3D" id="3.40.50.880">
    <property type="match status" value="1"/>
</dbReference>
<dbReference type="EMBL" id="DXFG01000024">
    <property type="protein sequence ID" value="HIX36460.1"/>
    <property type="molecule type" value="Genomic_DNA"/>
</dbReference>
<dbReference type="GO" id="GO:0005737">
    <property type="term" value="C:cytoplasm"/>
    <property type="evidence" value="ECO:0007669"/>
    <property type="project" value="TreeGrafter"/>
</dbReference>
<reference evidence="3" key="1">
    <citation type="journal article" date="2021" name="PeerJ">
        <title>Extensive microbial diversity within the chicken gut microbiome revealed by metagenomics and culture.</title>
        <authorList>
            <person name="Gilroy R."/>
            <person name="Ravi A."/>
            <person name="Getino M."/>
            <person name="Pursley I."/>
            <person name="Horton D.L."/>
            <person name="Alikhan N.F."/>
            <person name="Baker D."/>
            <person name="Gharbi K."/>
            <person name="Hall N."/>
            <person name="Watson M."/>
            <person name="Adriaenssens E.M."/>
            <person name="Foster-Nyarko E."/>
            <person name="Jarju S."/>
            <person name="Secka A."/>
            <person name="Antonio M."/>
            <person name="Oren A."/>
            <person name="Chaudhuri R.R."/>
            <person name="La Ragione R."/>
            <person name="Hildebrand F."/>
            <person name="Pallen M.J."/>
        </authorList>
    </citation>
    <scope>NUCLEOTIDE SEQUENCE</scope>
    <source>
        <strain evidence="3">ChiHjej12B11-1927</strain>
    </source>
</reference>
<dbReference type="InterPro" id="IPR029062">
    <property type="entry name" value="Class_I_gatase-like"/>
</dbReference>
<dbReference type="SUPFAM" id="SSF52317">
    <property type="entry name" value="Class I glutamine amidotransferase-like"/>
    <property type="match status" value="1"/>
</dbReference>
<sequence>MANVYVFTADGFEEIEGLTVVDLMRRAGAKVQMVSISDGLAVKGSHGIEIKADIFFDDADYGQADLLVLPGGMPGTLHLGEHQGLTKLLEDFNVRGKRIAAICAAPSVLGGLGLLKGKKAVCYPGFEDKLTGAAVEKKEVVTDGNITTSRGLGTAIPFALELISLLFGEEKAEEIRKSVIYRENP</sequence>
<name>A0A9D1VJC6_9FIRM</name>
<dbReference type="PANTHER" id="PTHR48094:SF12">
    <property type="entry name" value="PARKINSON DISEASE PROTEIN 7 HOMOLOG"/>
    <property type="match status" value="1"/>
</dbReference>
<evidence type="ECO:0000313" key="4">
    <source>
        <dbReference type="Proteomes" id="UP000824230"/>
    </source>
</evidence>